<dbReference type="Proteomes" id="UP000601435">
    <property type="component" value="Unassembled WGS sequence"/>
</dbReference>
<gene>
    <name evidence="1" type="ORF">SNEC2469_LOCUS5634</name>
</gene>
<evidence type="ECO:0000313" key="2">
    <source>
        <dbReference type="Proteomes" id="UP000601435"/>
    </source>
</evidence>
<evidence type="ECO:0008006" key="3">
    <source>
        <dbReference type="Google" id="ProtNLM"/>
    </source>
</evidence>
<organism evidence="1 2">
    <name type="scientific">Symbiodinium necroappetens</name>
    <dbReference type="NCBI Taxonomy" id="1628268"/>
    <lineage>
        <taxon>Eukaryota</taxon>
        <taxon>Sar</taxon>
        <taxon>Alveolata</taxon>
        <taxon>Dinophyceae</taxon>
        <taxon>Suessiales</taxon>
        <taxon>Symbiodiniaceae</taxon>
        <taxon>Symbiodinium</taxon>
    </lineage>
</organism>
<accession>A0A812MDM6</accession>
<name>A0A812MDM6_9DINO</name>
<sequence length="189" mass="22054">MMPHLTLIFGHSPKPWALDVLVVDVDGVDCLIVEELLQIVRPKILQVEVVAHIPPPFRFSLHWHASHSPDWDRFYHADRFTPTAGCSLSYALHKFRPFGYDLLRLTEHDAVFVHQSIAKVIETGYHVKLPQDEFQCYRNSTLWFQRPASYVREWFFAKHPSAVIGRIWSNISFLNVEMGREPLPFTLDF</sequence>
<dbReference type="AlphaFoldDB" id="A0A812MDM6"/>
<reference evidence="1" key="1">
    <citation type="submission" date="2021-02" db="EMBL/GenBank/DDBJ databases">
        <authorList>
            <person name="Dougan E. K."/>
            <person name="Rhodes N."/>
            <person name="Thang M."/>
            <person name="Chan C."/>
        </authorList>
    </citation>
    <scope>NUCLEOTIDE SEQUENCE</scope>
</reference>
<protein>
    <recommendedName>
        <fullName evidence="3">Methyltransferase FkbM domain-containing protein</fullName>
    </recommendedName>
</protein>
<proteinExistence type="predicted"/>
<evidence type="ECO:0000313" key="1">
    <source>
        <dbReference type="EMBL" id="CAE7256434.1"/>
    </source>
</evidence>
<dbReference type="OrthoDB" id="416875at2759"/>
<comment type="caution">
    <text evidence="1">The sequence shown here is derived from an EMBL/GenBank/DDBJ whole genome shotgun (WGS) entry which is preliminary data.</text>
</comment>
<dbReference type="EMBL" id="CAJNJA010010336">
    <property type="protein sequence ID" value="CAE7256434.1"/>
    <property type="molecule type" value="Genomic_DNA"/>
</dbReference>
<keyword evidence="2" id="KW-1185">Reference proteome</keyword>